<feature type="signal peptide" evidence="1">
    <location>
        <begin position="1"/>
        <end position="24"/>
    </location>
</feature>
<evidence type="ECO:0000259" key="2">
    <source>
        <dbReference type="Pfam" id="PF13473"/>
    </source>
</evidence>
<protein>
    <submittedName>
        <fullName evidence="3">Cupredoxin-like domain-containing protein</fullName>
    </submittedName>
</protein>
<keyword evidence="1" id="KW-0732">Signal</keyword>
<feature type="chain" id="PRO_5017970315" evidence="1">
    <location>
        <begin position="25"/>
        <end position="129"/>
    </location>
</feature>
<dbReference type="Proteomes" id="UP000280842">
    <property type="component" value="Unassembled WGS sequence"/>
</dbReference>
<dbReference type="PROSITE" id="PS51257">
    <property type="entry name" value="PROKAR_LIPOPROTEIN"/>
    <property type="match status" value="1"/>
</dbReference>
<dbReference type="OrthoDB" id="14445at2"/>
<organism evidence="3 4">
    <name type="scientific">Hydrogenothermus marinus</name>
    <dbReference type="NCBI Taxonomy" id="133270"/>
    <lineage>
        <taxon>Bacteria</taxon>
        <taxon>Pseudomonadati</taxon>
        <taxon>Aquificota</taxon>
        <taxon>Aquificia</taxon>
        <taxon>Aquificales</taxon>
        <taxon>Hydrogenothermaceae</taxon>
        <taxon>Hydrogenothermus</taxon>
    </lineage>
</organism>
<dbReference type="EMBL" id="REFO01000012">
    <property type="protein sequence ID" value="RMA96028.1"/>
    <property type="molecule type" value="Genomic_DNA"/>
</dbReference>
<feature type="domain" description="EfeO-type cupredoxin-like" evidence="2">
    <location>
        <begin position="11"/>
        <end position="128"/>
    </location>
</feature>
<evidence type="ECO:0000313" key="3">
    <source>
        <dbReference type="EMBL" id="RMA96028.1"/>
    </source>
</evidence>
<evidence type="ECO:0000256" key="1">
    <source>
        <dbReference type="SAM" id="SignalP"/>
    </source>
</evidence>
<accession>A0A3M0BMH0</accession>
<dbReference type="SUPFAM" id="SSF49503">
    <property type="entry name" value="Cupredoxins"/>
    <property type="match status" value="1"/>
</dbReference>
<proteinExistence type="predicted"/>
<dbReference type="RefSeq" id="WP_121923166.1">
    <property type="nucleotide sequence ID" value="NZ_REFO01000012.1"/>
</dbReference>
<dbReference type="Gene3D" id="2.60.40.420">
    <property type="entry name" value="Cupredoxins - blue copper proteins"/>
    <property type="match status" value="1"/>
</dbReference>
<dbReference type="AlphaFoldDB" id="A0A3M0BMH0"/>
<gene>
    <name evidence="3" type="ORF">CLV39_1039</name>
</gene>
<dbReference type="Pfam" id="PF13473">
    <property type="entry name" value="Cupredoxin_1"/>
    <property type="match status" value="1"/>
</dbReference>
<name>A0A3M0BMH0_9AQUI</name>
<comment type="caution">
    <text evidence="3">The sequence shown here is derived from an EMBL/GenBank/DDBJ whole genome shotgun (WGS) entry which is preliminary data.</text>
</comment>
<evidence type="ECO:0000313" key="4">
    <source>
        <dbReference type="Proteomes" id="UP000280842"/>
    </source>
</evidence>
<dbReference type="InterPro" id="IPR028096">
    <property type="entry name" value="EfeO_Cupredoxin"/>
</dbReference>
<keyword evidence="4" id="KW-1185">Reference proteome</keyword>
<dbReference type="InterPro" id="IPR008972">
    <property type="entry name" value="Cupredoxin"/>
</dbReference>
<reference evidence="3 4" key="1">
    <citation type="submission" date="2018-10" db="EMBL/GenBank/DDBJ databases">
        <title>Genomic Encyclopedia of Archaeal and Bacterial Type Strains, Phase II (KMG-II): from individual species to whole genera.</title>
        <authorList>
            <person name="Goeker M."/>
        </authorList>
    </citation>
    <scope>NUCLEOTIDE SEQUENCE [LARGE SCALE GENOMIC DNA]</scope>
    <source>
        <strain evidence="3 4">VM1</strain>
    </source>
</reference>
<sequence>MSLRNITIILILLANILFSCSKNTDEKPDVVINIEVSKNGYNPNHIEVKRGQVVLFRIKALDEGIGDDYSQSVYGHCFYILPPYDVMVQNIKKGETKQVKVKMVYPGKVLFTCPYCSGIFPTKGELIIK</sequence>